<protein>
    <recommendedName>
        <fullName evidence="7">THAP-type domain-containing protein</fullName>
    </recommendedName>
</protein>
<reference evidence="10" key="1">
    <citation type="submission" date="2012-12" db="EMBL/GenBank/DDBJ databases">
        <authorList>
            <person name="Hellsten U."/>
            <person name="Grimwood J."/>
            <person name="Chapman J.A."/>
            <person name="Shapiro H."/>
            <person name="Aerts A."/>
            <person name="Otillar R.P."/>
            <person name="Terry A.Y."/>
            <person name="Boore J.L."/>
            <person name="Simakov O."/>
            <person name="Marletaz F."/>
            <person name="Cho S.-J."/>
            <person name="Edsinger-Gonzales E."/>
            <person name="Havlak P."/>
            <person name="Kuo D.-H."/>
            <person name="Larsson T."/>
            <person name="Lv J."/>
            <person name="Arendt D."/>
            <person name="Savage R."/>
            <person name="Osoegawa K."/>
            <person name="de Jong P."/>
            <person name="Lindberg D.R."/>
            <person name="Seaver E.C."/>
            <person name="Weisblat D.A."/>
            <person name="Putnam N.H."/>
            <person name="Grigoriev I.V."/>
            <person name="Rokhsar D.S."/>
        </authorList>
    </citation>
    <scope>NUCLEOTIDE SEQUENCE</scope>
    <source>
        <strain evidence="10">I ESC-2004</strain>
    </source>
</reference>
<dbReference type="PANTHER" id="PTHR23080:SF143">
    <property type="entry name" value="SI:DKEY-56D12.4"/>
    <property type="match status" value="1"/>
</dbReference>
<dbReference type="OMA" id="VNCQSRS"/>
<keyword evidence="1" id="KW-0479">Metal-binding</keyword>
<dbReference type="HOGENOM" id="CLU_1455758_0_0_1"/>
<dbReference type="AlphaFoldDB" id="R7UE10"/>
<evidence type="ECO:0000256" key="6">
    <source>
        <dbReference type="SAM" id="MobiDB-lite"/>
    </source>
</evidence>
<dbReference type="OrthoDB" id="6154829at2759"/>
<keyword evidence="4 5" id="KW-0238">DNA-binding</keyword>
<evidence type="ECO:0000256" key="4">
    <source>
        <dbReference type="ARBA" id="ARBA00023125"/>
    </source>
</evidence>
<evidence type="ECO:0000256" key="1">
    <source>
        <dbReference type="ARBA" id="ARBA00022723"/>
    </source>
</evidence>
<dbReference type="EnsemblMetazoa" id="CapteT199011">
    <property type="protein sequence ID" value="CapteP199011"/>
    <property type="gene ID" value="CapteG199011"/>
</dbReference>
<dbReference type="InterPro" id="IPR006612">
    <property type="entry name" value="THAP_Znf"/>
</dbReference>
<name>R7UE10_CAPTE</name>
<accession>R7UE10</accession>
<feature type="compositionally biased region" description="Basic and acidic residues" evidence="6">
    <location>
        <begin position="83"/>
        <end position="97"/>
    </location>
</feature>
<sequence length="192" mass="22204">MPVCCVIGCKNTSNLGKEIKFYNLPKGKHAFHRNRRSLWLSAIGRTEWPEERQKNAVICSAHFISGRPSMDYTHPDFTPSVFAEDKENPLPRKEKSKSVKRKALHNSKSSNFPNKRPAVHSKEKDLEVSTAPKDQFDDLNTQYTRLHADWLNLRDEVTQLKLENQQLREKQESFSFKSVAACNNKLIFFLLS</sequence>
<evidence type="ECO:0000256" key="2">
    <source>
        <dbReference type="ARBA" id="ARBA00022771"/>
    </source>
</evidence>
<dbReference type="EMBL" id="KB304464">
    <property type="protein sequence ID" value="ELU02013.1"/>
    <property type="molecule type" value="Genomic_DNA"/>
</dbReference>
<organism evidence="8">
    <name type="scientific">Capitella teleta</name>
    <name type="common">Polychaete worm</name>
    <dbReference type="NCBI Taxonomy" id="283909"/>
    <lineage>
        <taxon>Eukaryota</taxon>
        <taxon>Metazoa</taxon>
        <taxon>Spiralia</taxon>
        <taxon>Lophotrochozoa</taxon>
        <taxon>Annelida</taxon>
        <taxon>Polychaeta</taxon>
        <taxon>Sedentaria</taxon>
        <taxon>Scolecida</taxon>
        <taxon>Capitellidae</taxon>
        <taxon>Capitella</taxon>
    </lineage>
</organism>
<evidence type="ECO:0000256" key="5">
    <source>
        <dbReference type="PROSITE-ProRule" id="PRU00309"/>
    </source>
</evidence>
<keyword evidence="2 5" id="KW-0863">Zinc-finger</keyword>
<keyword evidence="10" id="KW-1185">Reference proteome</keyword>
<dbReference type="Pfam" id="PF05485">
    <property type="entry name" value="THAP"/>
    <property type="match status" value="1"/>
</dbReference>
<gene>
    <name evidence="8" type="ORF">CAPTEDRAFT_199011</name>
</gene>
<dbReference type="EMBL" id="AMQN01025278">
    <property type="status" value="NOT_ANNOTATED_CDS"/>
    <property type="molecule type" value="Genomic_DNA"/>
</dbReference>
<reference evidence="8 10" key="2">
    <citation type="journal article" date="2013" name="Nature">
        <title>Insights into bilaterian evolution from three spiralian genomes.</title>
        <authorList>
            <person name="Simakov O."/>
            <person name="Marletaz F."/>
            <person name="Cho S.J."/>
            <person name="Edsinger-Gonzales E."/>
            <person name="Havlak P."/>
            <person name="Hellsten U."/>
            <person name="Kuo D.H."/>
            <person name="Larsson T."/>
            <person name="Lv J."/>
            <person name="Arendt D."/>
            <person name="Savage R."/>
            <person name="Osoegawa K."/>
            <person name="de Jong P."/>
            <person name="Grimwood J."/>
            <person name="Chapman J.A."/>
            <person name="Shapiro H."/>
            <person name="Aerts A."/>
            <person name="Otillar R.P."/>
            <person name="Terry A.Y."/>
            <person name="Boore J.L."/>
            <person name="Grigoriev I.V."/>
            <person name="Lindberg D.R."/>
            <person name="Seaver E.C."/>
            <person name="Weisblat D.A."/>
            <person name="Putnam N.H."/>
            <person name="Rokhsar D.S."/>
        </authorList>
    </citation>
    <scope>NUCLEOTIDE SEQUENCE</scope>
    <source>
        <strain evidence="8 10">I ESC-2004</strain>
    </source>
</reference>
<dbReference type="STRING" id="283909.R7UE10"/>
<proteinExistence type="predicted"/>
<evidence type="ECO:0000313" key="9">
    <source>
        <dbReference type="EnsemblMetazoa" id="CapteP199011"/>
    </source>
</evidence>
<dbReference type="GO" id="GO:0003677">
    <property type="term" value="F:DNA binding"/>
    <property type="evidence" value="ECO:0007669"/>
    <property type="project" value="UniProtKB-UniRule"/>
</dbReference>
<evidence type="ECO:0000313" key="10">
    <source>
        <dbReference type="Proteomes" id="UP000014760"/>
    </source>
</evidence>
<evidence type="ECO:0000256" key="3">
    <source>
        <dbReference type="ARBA" id="ARBA00022833"/>
    </source>
</evidence>
<feature type="domain" description="THAP-type" evidence="7">
    <location>
        <begin position="1"/>
        <end position="82"/>
    </location>
</feature>
<dbReference type="SUPFAM" id="SSF57716">
    <property type="entry name" value="Glucocorticoid receptor-like (DNA-binding domain)"/>
    <property type="match status" value="1"/>
</dbReference>
<dbReference type="Proteomes" id="UP000014760">
    <property type="component" value="Unassembled WGS sequence"/>
</dbReference>
<keyword evidence="3" id="KW-0862">Zinc</keyword>
<dbReference type="GO" id="GO:0008270">
    <property type="term" value="F:zinc ion binding"/>
    <property type="evidence" value="ECO:0007669"/>
    <property type="project" value="UniProtKB-KW"/>
</dbReference>
<evidence type="ECO:0000313" key="8">
    <source>
        <dbReference type="EMBL" id="ELU02013.1"/>
    </source>
</evidence>
<dbReference type="PROSITE" id="PS50950">
    <property type="entry name" value="ZF_THAP"/>
    <property type="match status" value="1"/>
</dbReference>
<dbReference type="SMART" id="SM00980">
    <property type="entry name" value="THAP"/>
    <property type="match status" value="1"/>
</dbReference>
<evidence type="ECO:0000259" key="7">
    <source>
        <dbReference type="PROSITE" id="PS50950"/>
    </source>
</evidence>
<dbReference type="PANTHER" id="PTHR23080">
    <property type="entry name" value="THAP DOMAIN PROTEIN"/>
    <property type="match status" value="1"/>
</dbReference>
<reference evidence="9" key="3">
    <citation type="submission" date="2015-06" db="UniProtKB">
        <authorList>
            <consortium name="EnsemblMetazoa"/>
        </authorList>
    </citation>
    <scope>IDENTIFICATION</scope>
</reference>
<feature type="region of interest" description="Disordered" evidence="6">
    <location>
        <begin position="80"/>
        <end position="129"/>
    </location>
</feature>